<keyword evidence="5 9" id="KW-0862">Zinc</keyword>
<keyword evidence="4" id="KW-0863">Zinc-finger</keyword>
<keyword evidence="6 9" id="KW-0694">RNA-binding</keyword>
<dbReference type="GO" id="GO:0019843">
    <property type="term" value="F:rRNA binding"/>
    <property type="evidence" value="ECO:0007669"/>
    <property type="project" value="UniProtKB-KW"/>
</dbReference>
<keyword evidence="7 9" id="KW-0689">Ribosomal protein</keyword>
<accession>A0A9K3CPG3</accession>
<reference evidence="10 11" key="1">
    <citation type="journal article" date="2018" name="PLoS ONE">
        <title>The draft genome of Kipferlia bialata reveals reductive genome evolution in fornicate parasites.</title>
        <authorList>
            <person name="Tanifuji G."/>
            <person name="Takabayashi S."/>
            <person name="Kume K."/>
            <person name="Takagi M."/>
            <person name="Nakayama T."/>
            <person name="Kamikawa R."/>
            <person name="Inagaki Y."/>
            <person name="Hashimoto T."/>
        </authorList>
    </citation>
    <scope>NUCLEOTIDE SEQUENCE [LARGE SCALE GENOMIC DNA]</scope>
    <source>
        <strain evidence="10">NY0173</strain>
    </source>
</reference>
<evidence type="ECO:0000313" key="11">
    <source>
        <dbReference type="Proteomes" id="UP000265618"/>
    </source>
</evidence>
<dbReference type="Gene3D" id="2.20.25.30">
    <property type="match status" value="1"/>
</dbReference>
<comment type="caution">
    <text evidence="10">The sequence shown here is derived from an EMBL/GenBank/DDBJ whole genome shotgun (WGS) entry which is preliminary data.</text>
</comment>
<evidence type="ECO:0000256" key="9">
    <source>
        <dbReference type="RuleBase" id="RU000576"/>
    </source>
</evidence>
<evidence type="ECO:0000256" key="5">
    <source>
        <dbReference type="ARBA" id="ARBA00022833"/>
    </source>
</evidence>
<keyword evidence="2 9" id="KW-0479">Metal-binding</keyword>
<keyword evidence="11" id="KW-1185">Reference proteome</keyword>
<dbReference type="GO" id="GO:0003735">
    <property type="term" value="F:structural constituent of ribosome"/>
    <property type="evidence" value="ECO:0007669"/>
    <property type="project" value="InterPro"/>
</dbReference>
<dbReference type="PROSITE" id="PS01077">
    <property type="entry name" value="RIBOSOMAL_L37E"/>
    <property type="match status" value="1"/>
</dbReference>
<keyword evidence="8 9" id="KW-0687">Ribonucleoprotein</keyword>
<dbReference type="Proteomes" id="UP000265618">
    <property type="component" value="Unassembled WGS sequence"/>
</dbReference>
<evidence type="ECO:0000256" key="2">
    <source>
        <dbReference type="ARBA" id="ARBA00022723"/>
    </source>
</evidence>
<organism evidence="10 11">
    <name type="scientific">Kipferlia bialata</name>
    <dbReference type="NCBI Taxonomy" id="797122"/>
    <lineage>
        <taxon>Eukaryota</taxon>
        <taxon>Metamonada</taxon>
        <taxon>Carpediemonas-like organisms</taxon>
        <taxon>Kipferlia</taxon>
    </lineage>
</organism>
<dbReference type="InterPro" id="IPR011331">
    <property type="entry name" value="Ribosomal_eL37/eL43"/>
</dbReference>
<dbReference type="InterPro" id="IPR011332">
    <property type="entry name" value="Ribosomal_zn-bd"/>
</dbReference>
<evidence type="ECO:0000256" key="1">
    <source>
        <dbReference type="ARBA" id="ARBA00009805"/>
    </source>
</evidence>
<dbReference type="Pfam" id="PF01907">
    <property type="entry name" value="Ribosomal_L37e"/>
    <property type="match status" value="1"/>
</dbReference>
<dbReference type="GO" id="GO:0006412">
    <property type="term" value="P:translation"/>
    <property type="evidence" value="ECO:0007669"/>
    <property type="project" value="InterPro"/>
</dbReference>
<gene>
    <name evidence="10" type="ORF">KIPB_000619</name>
</gene>
<name>A0A9K3CPG3_9EUKA</name>
<protein>
    <recommendedName>
        <fullName evidence="9">Ribosomal protein L37</fullName>
    </recommendedName>
</protein>
<comment type="function">
    <text evidence="9">Component of the large ribosomal subunit. The ribosome is a large ribonucleoprotein complex responsible for the synthesis of proteins in the cell.</text>
</comment>
<evidence type="ECO:0000256" key="4">
    <source>
        <dbReference type="ARBA" id="ARBA00022771"/>
    </source>
</evidence>
<dbReference type="SUPFAM" id="SSF57829">
    <property type="entry name" value="Zn-binding ribosomal proteins"/>
    <property type="match status" value="1"/>
</dbReference>
<evidence type="ECO:0000256" key="6">
    <source>
        <dbReference type="ARBA" id="ARBA00022884"/>
    </source>
</evidence>
<evidence type="ECO:0000256" key="8">
    <source>
        <dbReference type="ARBA" id="ARBA00023274"/>
    </source>
</evidence>
<evidence type="ECO:0000313" key="10">
    <source>
        <dbReference type="EMBL" id="GIQ79912.1"/>
    </source>
</evidence>
<dbReference type="GO" id="GO:0008270">
    <property type="term" value="F:zinc ion binding"/>
    <property type="evidence" value="ECO:0007669"/>
    <property type="project" value="UniProtKB-KW"/>
</dbReference>
<dbReference type="PANTHER" id="PTHR10768:SF0">
    <property type="entry name" value="RIBOSOMAL PROTEIN L37"/>
    <property type="match status" value="1"/>
</dbReference>
<sequence>MTKGTYSAGRRHMKLHALCPRCGGHSFHIQKKECSSCAFPKSRLRKYNWAYKALRRRTQGTGRCAHLKTVDKRFHNGFKYNTSAKKAE</sequence>
<dbReference type="GO" id="GO:0022625">
    <property type="term" value="C:cytosolic large ribosomal subunit"/>
    <property type="evidence" value="ECO:0007669"/>
    <property type="project" value="TreeGrafter"/>
</dbReference>
<dbReference type="OrthoDB" id="10259236at2759"/>
<dbReference type="InterPro" id="IPR001569">
    <property type="entry name" value="Ribosomal_eL37"/>
</dbReference>
<dbReference type="PANTHER" id="PTHR10768">
    <property type="entry name" value="60S RIBOSOMAL PROTEIN L37"/>
    <property type="match status" value="1"/>
</dbReference>
<comment type="similarity">
    <text evidence="1 9">Belongs to the eukaryotic ribosomal protein eL37 family.</text>
</comment>
<dbReference type="AlphaFoldDB" id="A0A9K3CPG3"/>
<evidence type="ECO:0000256" key="7">
    <source>
        <dbReference type="ARBA" id="ARBA00022980"/>
    </source>
</evidence>
<keyword evidence="3 9" id="KW-0699">rRNA-binding</keyword>
<proteinExistence type="inferred from homology"/>
<dbReference type="EMBL" id="BDIP01000075">
    <property type="protein sequence ID" value="GIQ79912.1"/>
    <property type="molecule type" value="Genomic_DNA"/>
</dbReference>
<dbReference type="InterPro" id="IPR018267">
    <property type="entry name" value="Ribosomal_eL37_CS"/>
</dbReference>
<evidence type="ECO:0000256" key="3">
    <source>
        <dbReference type="ARBA" id="ARBA00022730"/>
    </source>
</evidence>